<reference evidence="8 9" key="1">
    <citation type="submission" date="2014-04" db="EMBL/GenBank/DDBJ databases">
        <title>The Genome Sequence of Thermoanaerobaculum aquaticum MP-01, The First Cultivated Group 23 Acidobacterium.</title>
        <authorList>
            <person name="Stamps B.W."/>
            <person name="Losey N.A."/>
            <person name="Lawson P.A."/>
            <person name="Stevenson B.S."/>
        </authorList>
    </citation>
    <scope>NUCLEOTIDE SEQUENCE [LARGE SCALE GENOMIC DNA]</scope>
    <source>
        <strain evidence="8 9">MP-01</strain>
    </source>
</reference>
<feature type="transmembrane region" description="Helical" evidence="6">
    <location>
        <begin position="36"/>
        <end position="61"/>
    </location>
</feature>
<evidence type="ECO:0000256" key="6">
    <source>
        <dbReference type="SAM" id="Phobius"/>
    </source>
</evidence>
<gene>
    <name evidence="8" type="ORF">EG19_12160</name>
</gene>
<evidence type="ECO:0000259" key="7">
    <source>
        <dbReference type="PROSITE" id="PS50850"/>
    </source>
</evidence>
<protein>
    <recommendedName>
        <fullName evidence="7">Major facilitator superfamily (MFS) profile domain-containing protein</fullName>
    </recommendedName>
</protein>
<dbReference type="GO" id="GO:0005886">
    <property type="term" value="C:plasma membrane"/>
    <property type="evidence" value="ECO:0007669"/>
    <property type="project" value="UniProtKB-SubCell"/>
</dbReference>
<dbReference type="AlphaFoldDB" id="A0A062XPF7"/>
<proteinExistence type="predicted"/>
<feature type="transmembrane region" description="Helical" evidence="6">
    <location>
        <begin position="246"/>
        <end position="269"/>
    </location>
</feature>
<dbReference type="SUPFAM" id="SSF103473">
    <property type="entry name" value="MFS general substrate transporter"/>
    <property type="match status" value="1"/>
</dbReference>
<dbReference type="GO" id="GO:0022857">
    <property type="term" value="F:transmembrane transporter activity"/>
    <property type="evidence" value="ECO:0007669"/>
    <property type="project" value="InterPro"/>
</dbReference>
<evidence type="ECO:0000256" key="1">
    <source>
        <dbReference type="ARBA" id="ARBA00004651"/>
    </source>
</evidence>
<feature type="transmembrane region" description="Helical" evidence="6">
    <location>
        <begin position="333"/>
        <end position="354"/>
    </location>
</feature>
<keyword evidence="5 6" id="KW-0472">Membrane</keyword>
<keyword evidence="9" id="KW-1185">Reference proteome</keyword>
<dbReference type="OrthoDB" id="9803985at2"/>
<organism evidence="8 9">
    <name type="scientific">Thermoanaerobaculum aquaticum</name>
    <dbReference type="NCBI Taxonomy" id="1312852"/>
    <lineage>
        <taxon>Bacteria</taxon>
        <taxon>Pseudomonadati</taxon>
        <taxon>Acidobacteriota</taxon>
        <taxon>Thermoanaerobaculia</taxon>
        <taxon>Thermoanaerobaculales</taxon>
        <taxon>Thermoanaerobaculaceae</taxon>
        <taxon>Thermoanaerobaculum</taxon>
    </lineage>
</organism>
<dbReference type="RefSeq" id="WP_038047765.1">
    <property type="nucleotide sequence ID" value="NZ_JMFG01000008.1"/>
</dbReference>
<dbReference type="Proteomes" id="UP000027284">
    <property type="component" value="Unassembled WGS sequence"/>
</dbReference>
<dbReference type="EMBL" id="JMFG01000008">
    <property type="protein sequence ID" value="KDA54462.1"/>
    <property type="molecule type" value="Genomic_DNA"/>
</dbReference>
<dbReference type="InterPro" id="IPR011701">
    <property type="entry name" value="MFS"/>
</dbReference>
<evidence type="ECO:0000313" key="9">
    <source>
        <dbReference type="Proteomes" id="UP000027284"/>
    </source>
</evidence>
<dbReference type="InterPro" id="IPR020846">
    <property type="entry name" value="MFS_dom"/>
</dbReference>
<feature type="transmembrane region" description="Helical" evidence="6">
    <location>
        <begin position="165"/>
        <end position="188"/>
    </location>
</feature>
<dbReference type="PANTHER" id="PTHR42688">
    <property type="entry name" value="CONSERVED PROTEIN"/>
    <property type="match status" value="1"/>
</dbReference>
<name>A0A062XPF7_9BACT</name>
<dbReference type="PROSITE" id="PS50850">
    <property type="entry name" value="MFS"/>
    <property type="match status" value="1"/>
</dbReference>
<evidence type="ECO:0000256" key="4">
    <source>
        <dbReference type="ARBA" id="ARBA00022989"/>
    </source>
</evidence>
<feature type="domain" description="Major facilitator superfamily (MFS) profile" evidence="7">
    <location>
        <begin position="6"/>
        <end position="387"/>
    </location>
</feature>
<dbReference type="Pfam" id="PF07690">
    <property type="entry name" value="MFS_1"/>
    <property type="match status" value="1"/>
</dbReference>
<evidence type="ECO:0000313" key="8">
    <source>
        <dbReference type="EMBL" id="KDA54462.1"/>
    </source>
</evidence>
<evidence type="ECO:0000256" key="2">
    <source>
        <dbReference type="ARBA" id="ARBA00022475"/>
    </source>
</evidence>
<evidence type="ECO:0000256" key="3">
    <source>
        <dbReference type="ARBA" id="ARBA00022692"/>
    </source>
</evidence>
<dbReference type="Gene3D" id="1.20.1250.20">
    <property type="entry name" value="MFS general substrate transporter like domains"/>
    <property type="match status" value="2"/>
</dbReference>
<keyword evidence="4 6" id="KW-1133">Transmembrane helix</keyword>
<sequence>MKARLALGFVSLMGLVSLFADLTYEGARGITGPYLAVLGASALAVGFASGFGEFVGYALRLASGWLADRTRSYWTFTFLGYSINLAAVPLLAFTHRWEWAVALLVAERFGKAIRTPARDALLSRATAVMGHGKGFGLHELLDQIGAVAGPLAVAAVLAKGWGFPAAFLLLAAPALAALATLFASRLLWNQAPTDVAIPAQTGDGPHSLPSGFRWLLLFVALHVAGFAHFQLIAYHLETHKVLETPVIPLLFALAMLVDGVLALPAGWLFDRVGLRGLGLAPVLAAPVALLAFSFKPWAAVVGVGLWGAAMGLQETTFKAAIAHAVPSGRRGTAFGVFHGVYGAAWFLGSLALSALYAQGIWPLVVFTLIAQVAALVTLPRMLAKFKT</sequence>
<comment type="subcellular location">
    <subcellularLocation>
        <location evidence="1">Cell membrane</location>
        <topology evidence="1">Multi-pass membrane protein</topology>
    </subcellularLocation>
</comment>
<accession>A0A062XPF7</accession>
<dbReference type="PANTHER" id="PTHR42688:SF1">
    <property type="entry name" value="BLR5212 PROTEIN"/>
    <property type="match status" value="1"/>
</dbReference>
<feature type="transmembrane region" description="Helical" evidence="6">
    <location>
        <begin position="289"/>
        <end position="312"/>
    </location>
</feature>
<dbReference type="InterPro" id="IPR052425">
    <property type="entry name" value="Uncharacterized_MFS-type"/>
</dbReference>
<comment type="caution">
    <text evidence="8">The sequence shown here is derived from an EMBL/GenBank/DDBJ whole genome shotgun (WGS) entry which is preliminary data.</text>
</comment>
<evidence type="ECO:0000256" key="5">
    <source>
        <dbReference type="ARBA" id="ARBA00023136"/>
    </source>
</evidence>
<dbReference type="STRING" id="1312852.EG19_12160"/>
<dbReference type="CDD" id="cd17370">
    <property type="entry name" value="MFS_MJ1317_like"/>
    <property type="match status" value="1"/>
</dbReference>
<feature type="transmembrane region" description="Helical" evidence="6">
    <location>
        <begin position="214"/>
        <end position="234"/>
    </location>
</feature>
<keyword evidence="3 6" id="KW-0812">Transmembrane</keyword>
<feature type="transmembrane region" description="Helical" evidence="6">
    <location>
        <begin position="360"/>
        <end position="378"/>
    </location>
</feature>
<dbReference type="InterPro" id="IPR036259">
    <property type="entry name" value="MFS_trans_sf"/>
</dbReference>
<keyword evidence="2" id="KW-1003">Cell membrane</keyword>
<feature type="transmembrane region" description="Helical" evidence="6">
    <location>
        <begin position="73"/>
        <end position="93"/>
    </location>
</feature>